<dbReference type="InterPro" id="IPR052565">
    <property type="entry name" value="Glutaredoxin-like_YDR286C"/>
</dbReference>
<proteinExistence type="inferred from homology"/>
<protein>
    <recommendedName>
        <fullName evidence="1">Glutaredoxin-like protein</fullName>
    </recommendedName>
</protein>
<reference evidence="2 3" key="1">
    <citation type="submission" date="2018-12" db="EMBL/GenBank/DDBJ databases">
        <authorList>
            <person name="Tiukova I."/>
            <person name="Dainat J."/>
        </authorList>
    </citation>
    <scope>NUCLEOTIDE SEQUENCE [LARGE SCALE GENOMIC DNA]</scope>
</reference>
<dbReference type="PANTHER" id="PTHR33558">
    <property type="entry name" value="GLUTAREDOXIN-LIKE PROTEIN C5ORF63 HOMOLOG"/>
    <property type="match status" value="1"/>
</dbReference>
<accession>A0A448YSX1</accession>
<dbReference type="OrthoDB" id="429967at2759"/>
<dbReference type="Proteomes" id="UP000290900">
    <property type="component" value="Unassembled WGS sequence"/>
</dbReference>
<name>A0A448YSX1_BRENA</name>
<keyword evidence="1" id="KW-0813">Transport</keyword>
<comment type="similarity">
    <text evidence="1">Belongs to the glutaredoxin family.</text>
</comment>
<evidence type="ECO:0000313" key="2">
    <source>
        <dbReference type="EMBL" id="VEU24012.1"/>
    </source>
</evidence>
<dbReference type="PANTHER" id="PTHR33558:SF1">
    <property type="entry name" value="GLUTAREDOXIN-LIKE PROTEIN C5ORF63 HOMOLOG"/>
    <property type="match status" value="1"/>
</dbReference>
<sequence>MLCYEAKTVLNKALRDVPKDKYDLEFIDIEEPANQKWFEMYRYDVPVLHVAREGYNKVVFMHHFDLDELSEELAEEV</sequence>
<gene>
    <name evidence="2" type="ORF">BRENAR_LOCUS4741</name>
</gene>
<dbReference type="InterPro" id="IPR008554">
    <property type="entry name" value="Glutaredoxin-like"/>
</dbReference>
<dbReference type="STRING" id="13370.A0A448YSX1"/>
<keyword evidence="3" id="KW-1185">Reference proteome</keyword>
<dbReference type="EMBL" id="CAACVR010000067">
    <property type="protein sequence ID" value="VEU24012.1"/>
    <property type="molecule type" value="Genomic_DNA"/>
</dbReference>
<dbReference type="Pfam" id="PF05768">
    <property type="entry name" value="Glrx-like"/>
    <property type="match status" value="1"/>
</dbReference>
<evidence type="ECO:0000256" key="1">
    <source>
        <dbReference type="RuleBase" id="RU363082"/>
    </source>
</evidence>
<dbReference type="Gene3D" id="3.40.30.10">
    <property type="entry name" value="Glutaredoxin"/>
    <property type="match status" value="1"/>
</dbReference>
<organism evidence="2 3">
    <name type="scientific">Brettanomyces naardenensis</name>
    <name type="common">Yeast</name>
    <dbReference type="NCBI Taxonomy" id="13370"/>
    <lineage>
        <taxon>Eukaryota</taxon>
        <taxon>Fungi</taxon>
        <taxon>Dikarya</taxon>
        <taxon>Ascomycota</taxon>
        <taxon>Saccharomycotina</taxon>
        <taxon>Pichiomycetes</taxon>
        <taxon>Pichiales</taxon>
        <taxon>Pichiaceae</taxon>
        <taxon>Brettanomyces</taxon>
    </lineage>
</organism>
<keyword evidence="1" id="KW-0249">Electron transport</keyword>
<dbReference type="AlphaFoldDB" id="A0A448YSX1"/>
<evidence type="ECO:0000313" key="3">
    <source>
        <dbReference type="Proteomes" id="UP000290900"/>
    </source>
</evidence>
<dbReference type="InParanoid" id="A0A448YSX1"/>
<dbReference type="InterPro" id="IPR036249">
    <property type="entry name" value="Thioredoxin-like_sf"/>
</dbReference>
<dbReference type="SUPFAM" id="SSF52833">
    <property type="entry name" value="Thioredoxin-like"/>
    <property type="match status" value="1"/>
</dbReference>